<feature type="region of interest" description="Disordered" evidence="1">
    <location>
        <begin position="94"/>
        <end position="114"/>
    </location>
</feature>
<protein>
    <submittedName>
        <fullName evidence="2">Uncharacterized protein</fullName>
    </submittedName>
</protein>
<sequence length="114" mass="13263">MTRLRNSLNGKWNDVKMLPCPRLARKRLKGWLSNIREGIRERCSYTWAMIKWWARRFWDEAILGYPPWMAGASLDDEMEAGLLDAEGLREDNYRGGARRRQPSGSNVGLFESSD</sequence>
<dbReference type="EMBL" id="JAQQWM010000008">
    <property type="protein sequence ID" value="KAK8054133.1"/>
    <property type="molecule type" value="Genomic_DNA"/>
</dbReference>
<evidence type="ECO:0000313" key="2">
    <source>
        <dbReference type="EMBL" id="KAK8054133.1"/>
    </source>
</evidence>
<reference evidence="2 3" key="1">
    <citation type="submission" date="2023-01" db="EMBL/GenBank/DDBJ databases">
        <title>Analysis of 21 Apiospora genomes using comparative genomics revels a genus with tremendous synthesis potential of carbohydrate active enzymes and secondary metabolites.</title>
        <authorList>
            <person name="Sorensen T."/>
        </authorList>
    </citation>
    <scope>NUCLEOTIDE SEQUENCE [LARGE SCALE GENOMIC DNA]</scope>
    <source>
        <strain evidence="2 3">CBS 83171</strain>
    </source>
</reference>
<name>A0ABR1U5G9_9PEZI</name>
<evidence type="ECO:0000313" key="3">
    <source>
        <dbReference type="Proteomes" id="UP001446871"/>
    </source>
</evidence>
<organism evidence="2 3">
    <name type="scientific">Apiospora saccharicola</name>
    <dbReference type="NCBI Taxonomy" id="335842"/>
    <lineage>
        <taxon>Eukaryota</taxon>
        <taxon>Fungi</taxon>
        <taxon>Dikarya</taxon>
        <taxon>Ascomycota</taxon>
        <taxon>Pezizomycotina</taxon>
        <taxon>Sordariomycetes</taxon>
        <taxon>Xylariomycetidae</taxon>
        <taxon>Amphisphaeriales</taxon>
        <taxon>Apiosporaceae</taxon>
        <taxon>Apiospora</taxon>
    </lineage>
</organism>
<keyword evidence="3" id="KW-1185">Reference proteome</keyword>
<dbReference type="Proteomes" id="UP001446871">
    <property type="component" value="Unassembled WGS sequence"/>
</dbReference>
<evidence type="ECO:0000256" key="1">
    <source>
        <dbReference type="SAM" id="MobiDB-lite"/>
    </source>
</evidence>
<comment type="caution">
    <text evidence="2">The sequence shown here is derived from an EMBL/GenBank/DDBJ whole genome shotgun (WGS) entry which is preliminary data.</text>
</comment>
<gene>
    <name evidence="2" type="ORF">PG996_013434</name>
</gene>
<proteinExistence type="predicted"/>
<accession>A0ABR1U5G9</accession>